<dbReference type="PANTHER" id="PTHR45982">
    <property type="entry name" value="REGULATOR OF CHROMOSOME CONDENSATION"/>
    <property type="match status" value="1"/>
</dbReference>
<dbReference type="KEGG" id="pms:KNP414_05510"/>
<dbReference type="Proteomes" id="UP000006620">
    <property type="component" value="Chromosome"/>
</dbReference>
<feature type="chain" id="PRO_5003377199" evidence="1">
    <location>
        <begin position="34"/>
        <end position="391"/>
    </location>
</feature>
<sequence length="391" mass="42247">MNYWKKSFSRTRLLGTSLLLSSLLLTAAGPVSAQDAAGPAAGPAAEGAHFFFSSAARHNVVMDDAGSLWYWGNKAQVTGGETIVHDNKPERVMSLAGAKQVAASVKRNLILKEDGTVWTWSCDWVIDPKTGEGGSTFSAPQQMAGLSNIVKVSAGMSLYAALDKDGRVWMWIDPPYGTGEASPVSDLSDAVDISAGIGSLVIVKKDGTVWQWKQFEGFNLNTDKKFTKVEGLEGIVKLSQGEEAGHFMAIDKHGDVWGWGNNVVNQIGPQTEPVSDRDKPVIRKPVKIQGLSHVTEVITTSFSTLALSEDGSLYFWGLNPAWASGSKETMKWDTPQPWAGLRDIIAVEAGESHYLALRKDGTLWAWGENALGQLGDATFRKSLTPVQVKLP</sequence>
<dbReference type="SUPFAM" id="SSF50985">
    <property type="entry name" value="RCC1/BLIP-II"/>
    <property type="match status" value="2"/>
</dbReference>
<gene>
    <name evidence="2" type="ordered locus">KNP414_05510</name>
</gene>
<dbReference type="InterPro" id="IPR000408">
    <property type="entry name" value="Reg_chr_condens"/>
</dbReference>
<dbReference type="Pfam" id="PF13540">
    <property type="entry name" value="RCC1_2"/>
    <property type="match status" value="1"/>
</dbReference>
<evidence type="ECO:0000256" key="1">
    <source>
        <dbReference type="SAM" id="SignalP"/>
    </source>
</evidence>
<name>F8FJZ3_PAEMK</name>
<dbReference type="Gene3D" id="2.130.10.30">
    <property type="entry name" value="Regulator of chromosome condensation 1/beta-lactamase-inhibitor protein II"/>
    <property type="match status" value="2"/>
</dbReference>
<dbReference type="EMBL" id="CP002869">
    <property type="protein sequence ID" value="AEI44034.1"/>
    <property type="molecule type" value="Genomic_DNA"/>
</dbReference>
<dbReference type="Pfam" id="PF00415">
    <property type="entry name" value="RCC1"/>
    <property type="match status" value="1"/>
</dbReference>
<keyword evidence="1" id="KW-0732">Signal</keyword>
<dbReference type="RefSeq" id="WP_013919187.1">
    <property type="nucleotide sequence ID" value="NC_015690.1"/>
</dbReference>
<dbReference type="PANTHER" id="PTHR45982:SF1">
    <property type="entry name" value="REGULATOR OF CHROMOSOME CONDENSATION"/>
    <property type="match status" value="1"/>
</dbReference>
<accession>F8FJZ3</accession>
<dbReference type="PATRIC" id="fig|1036673.3.peg.5112"/>
<evidence type="ECO:0000313" key="2">
    <source>
        <dbReference type="EMBL" id="AEI44034.1"/>
    </source>
</evidence>
<evidence type="ECO:0000313" key="3">
    <source>
        <dbReference type="Proteomes" id="UP000006620"/>
    </source>
</evidence>
<organism evidence="2 3">
    <name type="scientific">Paenibacillus mucilaginosus (strain KNP414)</name>
    <dbReference type="NCBI Taxonomy" id="1036673"/>
    <lineage>
        <taxon>Bacteria</taxon>
        <taxon>Bacillati</taxon>
        <taxon>Bacillota</taxon>
        <taxon>Bacilli</taxon>
        <taxon>Bacillales</taxon>
        <taxon>Paenibacillaceae</taxon>
        <taxon>Paenibacillus</taxon>
    </lineage>
</organism>
<protein>
    <submittedName>
        <fullName evidence="2">Uncharacterized protein</fullName>
    </submittedName>
</protein>
<reference evidence="3" key="1">
    <citation type="submission" date="2011-06" db="EMBL/GenBank/DDBJ databases">
        <title>Complete genome sequence of Paenibacillus mucilaginosus KNP414.</title>
        <authorList>
            <person name="Wang J."/>
            <person name="Hu S."/>
            <person name="Hu X."/>
            <person name="Zhang B."/>
            <person name="Dong D."/>
            <person name="Zhang S."/>
            <person name="Zhao K."/>
            <person name="Wu D."/>
        </authorList>
    </citation>
    <scope>NUCLEOTIDE SEQUENCE [LARGE SCALE GENOMIC DNA]</scope>
    <source>
        <strain evidence="3">KNP414</strain>
    </source>
</reference>
<dbReference type="InterPro" id="IPR051553">
    <property type="entry name" value="Ran_GTPase-activating"/>
</dbReference>
<dbReference type="InterPro" id="IPR009091">
    <property type="entry name" value="RCC1/BLIP-II"/>
</dbReference>
<feature type="signal peptide" evidence="1">
    <location>
        <begin position="1"/>
        <end position="33"/>
    </location>
</feature>
<dbReference type="PROSITE" id="PS50012">
    <property type="entry name" value="RCC1_3"/>
    <property type="match status" value="3"/>
</dbReference>
<dbReference type="AlphaFoldDB" id="F8FJZ3"/>
<dbReference type="HOGENOM" id="CLU_005210_8_1_9"/>
<reference evidence="2 3" key="2">
    <citation type="journal article" date="2013" name="Genome Announc.">
        <title>Genome Sequence of Growth-Improving Paenibacillus mucilaginosus Strain KNP414.</title>
        <authorList>
            <person name="Lu J.J."/>
            <person name="Wang J.F."/>
            <person name="Hu X.F."/>
        </authorList>
    </citation>
    <scope>NUCLEOTIDE SEQUENCE [LARGE SCALE GENOMIC DNA]</scope>
    <source>
        <strain evidence="2 3">KNP414</strain>
    </source>
</reference>
<proteinExistence type="predicted"/>